<dbReference type="PANTHER" id="PTHR19325">
    <property type="entry name" value="COMPLEMENT COMPONENT-RELATED SUSHI DOMAIN-CONTAINING"/>
    <property type="match status" value="1"/>
</dbReference>
<feature type="domain" description="CUB" evidence="9">
    <location>
        <begin position="3925"/>
        <end position="4049"/>
    </location>
</feature>
<feature type="disulfide bond" evidence="6">
    <location>
        <begin position="506"/>
        <end position="549"/>
    </location>
</feature>
<accession>A0ABP0G7U7</accession>
<dbReference type="CDD" id="cd00041">
    <property type="entry name" value="CUB"/>
    <property type="match status" value="1"/>
</dbReference>
<feature type="domain" description="Sushi" evidence="11">
    <location>
        <begin position="2432"/>
        <end position="2497"/>
    </location>
</feature>
<name>A0ABP0G7U7_CLALP</name>
<keyword evidence="13" id="KW-1185">Reference proteome</keyword>
<feature type="domain" description="Sushi" evidence="11">
    <location>
        <begin position="626"/>
        <end position="688"/>
    </location>
</feature>
<dbReference type="CDD" id="cd00033">
    <property type="entry name" value="CCP"/>
    <property type="match status" value="34"/>
</dbReference>
<feature type="domain" description="Sushi" evidence="11">
    <location>
        <begin position="2513"/>
        <end position="2562"/>
    </location>
</feature>
<dbReference type="InterPro" id="IPR001254">
    <property type="entry name" value="Trypsin_dom"/>
</dbReference>
<evidence type="ECO:0000256" key="7">
    <source>
        <dbReference type="SAM" id="MobiDB-lite"/>
    </source>
</evidence>
<dbReference type="Gene3D" id="2.40.10.10">
    <property type="entry name" value="Trypsin-like serine proteases"/>
    <property type="match status" value="1"/>
</dbReference>
<feature type="domain" description="Sushi" evidence="11">
    <location>
        <begin position="2814"/>
        <end position="2884"/>
    </location>
</feature>
<feature type="domain" description="Sushi" evidence="11">
    <location>
        <begin position="2151"/>
        <end position="2211"/>
    </location>
</feature>
<keyword evidence="8" id="KW-1133">Transmembrane helix</keyword>
<feature type="domain" description="Sushi" evidence="11">
    <location>
        <begin position="575"/>
        <end position="624"/>
    </location>
</feature>
<feature type="domain" description="Sushi" evidence="11">
    <location>
        <begin position="3386"/>
        <end position="3448"/>
    </location>
</feature>
<dbReference type="PROSITE" id="PS50240">
    <property type="entry name" value="TRYPSIN_DOM"/>
    <property type="match status" value="1"/>
</dbReference>
<dbReference type="SMART" id="SM00020">
    <property type="entry name" value="Tryp_SPc"/>
    <property type="match status" value="1"/>
</dbReference>
<keyword evidence="2 6" id="KW-0768">Sushi</keyword>
<feature type="disulfide bond" evidence="6">
    <location>
        <begin position="3545"/>
        <end position="3572"/>
    </location>
</feature>
<feature type="disulfide bond" evidence="6">
    <location>
        <begin position="1728"/>
        <end position="1755"/>
    </location>
</feature>
<keyword evidence="3" id="KW-0677">Repeat</keyword>
<reference evidence="12 13" key="1">
    <citation type="submission" date="2024-02" db="EMBL/GenBank/DDBJ databases">
        <authorList>
            <person name="Daric V."/>
            <person name="Darras S."/>
        </authorList>
    </citation>
    <scope>NUCLEOTIDE SEQUENCE [LARGE SCALE GENOMIC DNA]</scope>
</reference>
<feature type="disulfide bond" evidence="6">
    <location>
        <begin position="535"/>
        <end position="562"/>
    </location>
</feature>
<dbReference type="Proteomes" id="UP001642483">
    <property type="component" value="Unassembled WGS sequence"/>
</dbReference>
<dbReference type="SMART" id="SM00458">
    <property type="entry name" value="RICIN"/>
    <property type="match status" value="6"/>
</dbReference>
<dbReference type="SUPFAM" id="SSF50370">
    <property type="entry name" value="Ricin B-like lectins"/>
    <property type="match status" value="7"/>
</dbReference>
<evidence type="ECO:0000256" key="1">
    <source>
        <dbReference type="ARBA" id="ARBA00022536"/>
    </source>
</evidence>
<dbReference type="Gene3D" id="2.80.10.50">
    <property type="match status" value="5"/>
</dbReference>
<feature type="domain" description="Sushi" evidence="11">
    <location>
        <begin position="1705"/>
        <end position="1757"/>
    </location>
</feature>
<evidence type="ECO:0000256" key="4">
    <source>
        <dbReference type="ARBA" id="ARBA00023157"/>
    </source>
</evidence>
<feature type="transmembrane region" description="Helical" evidence="8">
    <location>
        <begin position="173"/>
        <end position="198"/>
    </location>
</feature>
<dbReference type="SMART" id="SM00032">
    <property type="entry name" value="CCP"/>
    <property type="match status" value="39"/>
</dbReference>
<dbReference type="InterPro" id="IPR035992">
    <property type="entry name" value="Ricin_B-like_lectins"/>
</dbReference>
<dbReference type="PANTHER" id="PTHR19325:SF560">
    <property type="entry name" value="SUSHI, VON WILLEBRAND FACTOR TYPE A, EGF AND PENTRAXIN DOMAIN-CONTAINING PROTEIN 1"/>
    <property type="match status" value="1"/>
</dbReference>
<feature type="domain" description="Sushi" evidence="11">
    <location>
        <begin position="1018"/>
        <end position="1083"/>
    </location>
</feature>
<feature type="domain" description="Sushi" evidence="11">
    <location>
        <begin position="3450"/>
        <end position="3512"/>
    </location>
</feature>
<evidence type="ECO:0000256" key="8">
    <source>
        <dbReference type="SAM" id="Phobius"/>
    </source>
</evidence>
<feature type="disulfide bond" evidence="6">
    <location>
        <begin position="411"/>
        <end position="438"/>
    </location>
</feature>
<feature type="domain" description="Peptidase S1" evidence="10">
    <location>
        <begin position="4067"/>
        <end position="4314"/>
    </location>
</feature>
<dbReference type="InterPro" id="IPR000436">
    <property type="entry name" value="Sushi_SCR_CCP_dom"/>
</dbReference>
<feature type="region of interest" description="Disordered" evidence="7">
    <location>
        <begin position="116"/>
        <end position="142"/>
    </location>
</feature>
<feature type="disulfide bond" evidence="6">
    <location>
        <begin position="2468"/>
        <end position="2495"/>
    </location>
</feature>
<feature type="domain" description="Sushi" evidence="11">
    <location>
        <begin position="1901"/>
        <end position="1965"/>
    </location>
</feature>
<evidence type="ECO:0000256" key="5">
    <source>
        <dbReference type="ARBA" id="ARBA00023180"/>
    </source>
</evidence>
<feature type="domain" description="Sushi" evidence="11">
    <location>
        <begin position="1148"/>
        <end position="1211"/>
    </location>
</feature>
<feature type="domain" description="Sushi" evidence="11">
    <location>
        <begin position="3155"/>
        <end position="3211"/>
    </location>
</feature>
<dbReference type="Gene3D" id="2.60.120.290">
    <property type="entry name" value="Spermadhesin, CUB domain"/>
    <property type="match status" value="1"/>
</dbReference>
<feature type="domain" description="Sushi" evidence="11">
    <location>
        <begin position="1227"/>
        <end position="1276"/>
    </location>
</feature>
<feature type="domain" description="Sushi" evidence="11">
    <location>
        <begin position="1563"/>
        <end position="1626"/>
    </location>
</feature>
<evidence type="ECO:0000259" key="11">
    <source>
        <dbReference type="PROSITE" id="PS50923"/>
    </source>
</evidence>
<evidence type="ECO:0000313" key="12">
    <source>
        <dbReference type="EMBL" id="CAK8686175.1"/>
    </source>
</evidence>
<dbReference type="SUPFAM" id="SSF57535">
    <property type="entry name" value="Complement control module/SCR domain"/>
    <property type="match status" value="35"/>
</dbReference>
<organism evidence="12 13">
    <name type="scientific">Clavelina lepadiformis</name>
    <name type="common">Light-bulb sea squirt</name>
    <name type="synonym">Ascidia lepadiformis</name>
    <dbReference type="NCBI Taxonomy" id="159417"/>
    <lineage>
        <taxon>Eukaryota</taxon>
        <taxon>Metazoa</taxon>
        <taxon>Chordata</taxon>
        <taxon>Tunicata</taxon>
        <taxon>Ascidiacea</taxon>
        <taxon>Aplousobranchia</taxon>
        <taxon>Clavelinidae</taxon>
        <taxon>Clavelina</taxon>
    </lineage>
</organism>
<feature type="domain" description="Sushi" evidence="11">
    <location>
        <begin position="2027"/>
        <end position="2089"/>
    </location>
</feature>
<protein>
    <submittedName>
        <fullName evidence="12">Uncharacterized protein</fullName>
    </submittedName>
</protein>
<feature type="domain" description="Sushi" evidence="11">
    <location>
        <begin position="2624"/>
        <end position="2686"/>
    </location>
</feature>
<gene>
    <name evidence="12" type="ORF">CVLEPA_LOCUS18134</name>
</gene>
<evidence type="ECO:0000259" key="10">
    <source>
        <dbReference type="PROSITE" id="PS50240"/>
    </source>
</evidence>
<dbReference type="PROSITE" id="PS50923">
    <property type="entry name" value="SUSHI"/>
    <property type="match status" value="26"/>
</dbReference>
<proteinExistence type="predicted"/>
<feature type="domain" description="Sushi" evidence="11">
    <location>
        <begin position="1430"/>
        <end position="1494"/>
    </location>
</feature>
<feature type="disulfide bond" evidence="6">
    <location>
        <begin position="2719"/>
        <end position="2746"/>
    </location>
</feature>
<keyword evidence="5" id="KW-0325">Glycoprotein</keyword>
<feature type="disulfide bond" evidence="6">
    <location>
        <begin position="3182"/>
        <end position="3209"/>
    </location>
</feature>
<feature type="domain" description="Sushi" evidence="11">
    <location>
        <begin position="504"/>
        <end position="564"/>
    </location>
</feature>
<comment type="caution">
    <text evidence="12">The sequence shown here is derived from an EMBL/GenBank/DDBJ whole genome shotgun (WGS) entry which is preliminary data.</text>
</comment>
<dbReference type="InterPro" id="IPR000772">
    <property type="entry name" value="Ricin_B_lectin"/>
</dbReference>
<feature type="disulfide bond" evidence="6">
    <location>
        <begin position="597"/>
        <end position="624"/>
    </location>
</feature>
<dbReference type="SUPFAM" id="SSF49854">
    <property type="entry name" value="Spermadhesin, CUB domain"/>
    <property type="match status" value="1"/>
</dbReference>
<feature type="disulfide bond" evidence="6">
    <location>
        <begin position="1054"/>
        <end position="1081"/>
    </location>
</feature>
<feature type="disulfide bond" evidence="6">
    <location>
        <begin position="1247"/>
        <end position="1274"/>
    </location>
</feature>
<dbReference type="Pfam" id="PF00089">
    <property type="entry name" value="Trypsin"/>
    <property type="match status" value="1"/>
</dbReference>
<dbReference type="SUPFAM" id="SSF50494">
    <property type="entry name" value="Trypsin-like serine proteases"/>
    <property type="match status" value="1"/>
</dbReference>
<dbReference type="PROSITE" id="PS50231">
    <property type="entry name" value="RICIN_B_LECTIN"/>
    <property type="match status" value="6"/>
</dbReference>
<feature type="domain" description="Sushi" evidence="11">
    <location>
        <begin position="3515"/>
        <end position="3574"/>
    </location>
</feature>
<keyword evidence="8" id="KW-0812">Transmembrane</keyword>
<dbReference type="Gene3D" id="2.10.70.10">
    <property type="entry name" value="Complement Module, domain 1"/>
    <property type="match status" value="36"/>
</dbReference>
<dbReference type="Pfam" id="PF00431">
    <property type="entry name" value="CUB"/>
    <property type="match status" value="1"/>
</dbReference>
<dbReference type="EMBL" id="CAWYQH010000102">
    <property type="protein sequence ID" value="CAK8686175.1"/>
    <property type="molecule type" value="Genomic_DNA"/>
</dbReference>
<feature type="domain" description="Sushi" evidence="11">
    <location>
        <begin position="1631"/>
        <end position="1695"/>
    </location>
</feature>
<feature type="disulfide bond" evidence="6">
    <location>
        <begin position="2153"/>
        <end position="2196"/>
    </location>
</feature>
<dbReference type="InterPro" id="IPR035914">
    <property type="entry name" value="Sperma_CUB_dom_sf"/>
</dbReference>
<feature type="domain" description="Sushi" evidence="11">
    <location>
        <begin position="3636"/>
        <end position="3700"/>
    </location>
</feature>
<dbReference type="SMART" id="SM00042">
    <property type="entry name" value="CUB"/>
    <property type="match status" value="1"/>
</dbReference>
<keyword evidence="4 6" id="KW-1015">Disulfide bond</keyword>
<feature type="disulfide bond" evidence="6">
    <location>
        <begin position="3483"/>
        <end position="3510"/>
    </location>
</feature>
<feature type="disulfide bond" evidence="6">
    <location>
        <begin position="778"/>
        <end position="805"/>
    </location>
</feature>
<dbReference type="Pfam" id="PF00652">
    <property type="entry name" value="Ricin_B_lectin"/>
    <property type="match status" value="1"/>
</dbReference>
<keyword evidence="1" id="KW-0245">EGF-like domain</keyword>
<feature type="domain" description="Sushi" evidence="11">
    <location>
        <begin position="3701"/>
        <end position="3765"/>
    </location>
</feature>
<dbReference type="InterPro" id="IPR043504">
    <property type="entry name" value="Peptidase_S1_PA_chymotrypsin"/>
</dbReference>
<dbReference type="Pfam" id="PF00084">
    <property type="entry name" value="Sushi"/>
    <property type="match status" value="32"/>
</dbReference>
<evidence type="ECO:0000313" key="13">
    <source>
        <dbReference type="Proteomes" id="UP001642483"/>
    </source>
</evidence>
<dbReference type="CDD" id="cd23385">
    <property type="entry name" value="beta-trefoil_Ricin_MRC-like"/>
    <property type="match status" value="3"/>
</dbReference>
<feature type="domain" description="Sushi" evidence="11">
    <location>
        <begin position="745"/>
        <end position="807"/>
    </location>
</feature>
<feature type="disulfide bond" evidence="6">
    <location>
        <begin position="659"/>
        <end position="686"/>
    </location>
</feature>
<dbReference type="InterPro" id="IPR009003">
    <property type="entry name" value="Peptidase_S1_PA"/>
</dbReference>
<evidence type="ECO:0000256" key="2">
    <source>
        <dbReference type="ARBA" id="ARBA00022659"/>
    </source>
</evidence>
<feature type="domain" description="Sushi" evidence="11">
    <location>
        <begin position="2697"/>
        <end position="2748"/>
    </location>
</feature>
<feature type="disulfide bond" evidence="6">
    <location>
        <begin position="2060"/>
        <end position="2087"/>
    </location>
</feature>
<sequence>MDVENDEIASVNSQPIAQQPACVVACDVVACDVVASQDVPSCSQGSEIADVQLLGKQSDKDVESERTTILDDNRDDGDIENFEKTSPEEKVVIASTTSLNKKRRYSLGAEPSALGGESPFAKRARKQSFGGKHGTGKKRKDALTDDTEIQKILKTLGPIYRRRIFIEQLKSRWYVIAGPGLVLLTLFVVIFAVVFPMLSKVVEVFRPPPAIEAKFSLISMEGIDLMKVGEDWPSKRAHDWSDNYLIPNLTIIYQKASFPVKNITIVELKLHESRNQITKRSISLEAPLIIEYVVYPSEDKADHDATEPTLKVIVGNVRKLLIKESSWKVDPNTIVLKQGAEEVRASSARSFLASEIPPVELYMEVDVTFRQRKSPVTDCTKMDLPEGGDVEPYECKLKQIFEPGTICSFSCEDAYVMVGNRERICLSSGVWSGVDVDCIKLCPTLTPLHNGFITPYSCIATNATVAPATRCIHGCKEYFRLIGSMQRVCQDDGLWSSSAPVCKRKCPPLQAPQNGGMKPGQCEEMVEGDACTFSCDQSFVLQGETSASCDSDGRWTEDVPVCRKQCKTLEPVTYSDVHPPVCAHSSLYEGMTCAYTCHSGYQLVGSSARNCDSAGNWSNSAPTCVKTCEVLLEPQNGVITPISCTVTSSLGGAKCSFSCDAGYTLRGSENLTCLYNGGWDRDTPECVAQCPGMAAPENGDLLCSGTTAESTCALYCLSDHRLVGASYVICQLDGSWSEPLGNCVITCSKLSAPDHGGIAPDECRLIESTIGQSCSFWCHLSYGFAGSRVRSCLENGSWSGVATTCELEEQYMVVLDLGQLKVCLSSEDEKLNAPIKRNFDDCENEERNLWSIADEKLLKHSRNGLCIGFEQTTYLSRLVFLECDELDPMQIWDWPMVAGEQYTIKLRDFPLYIWYGYSTSPYLLATDEPLTLTKWLLYRHASLSFSSFYGAMNDGRCPSLPILANGRWAPNTCGLGDTASGTRCSFLCTPGYETESGKSTALCSNGLWEGEESPRCVRSCVAFNAYSMRNGTISPSYCTSSPYVSRGTICTFRCEDGHELVGEKNAACLLNGQWSSDVPECHRRCSPVTVPARGSVSSTTTCPNTDSLHEVGNVCKLACDDGYVVQGSEYRVCQANGTWNDSSSTCIRACSSPQTPNNGAYSCNGENSKYPVGTTCTYTCEGTRSLWPSSGDVITCLSSGVWNASSPTCQNFCEPLAPILNGTIEPSACLNLTNESLPNQQVCYFECDHDFALSASGTVICLEDGSWSNSPPSCQEEKHFMIQQNSSSGRFCLAVEHHPHHNQYEVVLLPTSQCNSSDRMHSWSRTSADQIRHVDTGWCLAVSGPTEFEVLYLRDCDSSDLNQRWKCQLEDEKLVVKLSATEYMIYGGVGPSASLRLKSNANNNEYTSWIANDTAGNDGSVCGMTSEGNGRCPKLIFREGATVSPALCREEVEIGDSCTVTCLQGYEFFSGATSKVLECLEHGKWSIMDVLCSKRKCNALTLPTNAAVSDPDCQNSNQTAWSSASCEVTCNAGVYQLIEPGNTGTLRCLGNGVWSEAMPQCLDYCSALTAPADGAIQPSVRCTAAESSKHGDVCRFSCSALHSLSGSEYLNCQNGTWNTTAPTCSLITGSNTCTAPSAPNYGRVVPISCSFNGASENETCSIECVLGFAVVPLRDVTSVCRADGTWSSPFPTCKKLCPNIDAPAYSSVQPERCRSGDNIPGDECLVVCDKLYALDDAAVLTCEDNGQWDRVAPQCIRRSQFLIANDTFCASASNETDQRIITKDCEFDDNYQRWEWVDNRKIRNVAKQKCLVPETETSYAPLILLACQDVEEAWECPFNENLPQEIVFKDLLMAHSYGDIEHLFVVNENEEEESWKTKRGTQFSFLDQVFSGSACLFRTTRNCPSLPEAHGGYTDAGCSSPNSDVTTGRVCRYFCNNGYKLSGQPARLCSDDGTWNDTSVSTCKKLCPALELPDFASVTPSTCSTGSMEEGDSCGFQCTSGFSMAGSRDRVCRAEGTWSGVDVICHRTCPPLSLGDKLVVSPTSCSSLNNTMGTICTSSCSNGFKLSGTSVRSCTNDGSWSGSSTQCHRSCPALRSITNGRVLPADCLGNSKKEGDACVFSCTTVFGIDGGHIRSCTTDGVWTGQYPKCLRTCQNLRAPTNGLVTCDRATHLAGDICTYSCIPDYVIDGPSARRTCQETGQWSDSAPVCVREHQFLLFQNSPPDSLLCLRAVDNQSVTMESEDDCHFDNASSRWAWYHKRMFRSVLHGTCLAGNILSVGSYLVLDDCDDTDPSQRWDCPDEERAWFVRLSTSKMYPLFSHLSTYKVLLFDDDQLDFVQKGDASISSHTQWYVKTALSDRVPVCSAKEVDSCPGLKLSDKLILSPQACSDYSVKVGTECYLHCEMGYALSRSIGTTSCLRSGHWSHEVPECVSACRAFNIPQTSTLQASPTSCTTTYQHSEGFACKFSCPSPSVLVGNAVLTCMANSNWNFDQPTCRATCAAVNTLAHGKISPQSCYEAGSRVLEGTRCVYTCLQSEHVLSGISERLCTHTGQWSEREPKCVKPCLPHLPVTGGDVLPASCLEEFSLADTVCAFSCDNDLVRIGSQYRVCQANGTWSGSKSFCQAGCPTIPRVSNGSLKPGTCEKRATTPGHTCSLTCSPGFHVRGEKVVVCRENGTWNVKLGQCIPMCTKLNKPLNGQVQPPSCLGGDLYEGSECTFSCEPSFILQGSDVRLCQNNGKWSGKEASCRLACPALGLTLNVLYNPPGCSNDPQIPFVTCVTYCPNGMATREGVTSIVSKCNENGTWSEAPLSECHRRCYTPVIENGVVDCWTSRGDVTYAYVTGTVCRVVCEKDHILTSAARSVCEADLEKPNSGVWSPPLSQCAYEPDPMIIFNRVRSKSVCFGVEDFKVISVDWNQCQNDSFMTGWVWRDNNSIRNTKNGLCLSVSEAKLNVYVTTSTCNDSNPLQYWTCRGDTSYALTLSGTSLAMTVSAASLGGVILSNDMSVRNMIYTYNPNSDSGVGTVCSRKETGTCSTPFLPVYARVEGGECGFSGTTEGTVCPVICQGNRIYFTEIRCLSNGLWTPSASEVCQINCDKHPALTGGAFFLQPQCSEDSVPPFTACSVGCPAGYVLSGKQTKTECLRNGSWAPLKYACVKSCPKISSVDNGVLVPTVCVTGQCMLRCNPGYRLHDSASSLCLPTGQWSGKEFSCVMEVQFVISSEKKFNNIELCLEVDESEAVYKQPCTSDKLTQLWRWSSHYTLESVFNRQCLSVRNITSGSSLSATVANSQSSNIAQDGSNSEFIDNRNGPGNIITSSCDQTDSNQRWSCGSHPEHSFLKLLESSVYLDADPIFRSQLHTKSDGHFGSLNWDARRYSGRRKVCAFRATGVCPPVQDIYGGSVSPAVCKTGFVVLGTHCRFSCSDDFTLEGEEVIICNSNGKWSNLPPFCVGLEQCPKLDPVKHLSIRPASCVEGLVPEGYSCRFQCRDNTVLIGTTSLLCGSRGEWNGSLPECRVTCPALFPPANGHVSPAQCEQDNVEIAIVCSFSCDPGHTMVGGMNRTCTDDGSWSEEQVFCKRYCPILVAPTNGLITPTSCLTNDSAHGTTCDVSCDFGFALKGPRKLRCSEGNWTLVEAVCAPDMCAKLVALPQSIDAIEYRDTQNGAIVPNTVAFVTCRPGYDVIGPQARVCLQDGTWSGGNDTCEVTKCPFVRRLYRGSVNPSNCTENVGVAPGVHCYFACDEGYKLSGPTSVECQPGGSWSDVSPRQCEDTYSKPYLVTFVMILRETGAVGSISTSCLEARKNMKSLTSSKCKQGDPYLIWRWFGSYRIQNVGNQLCLKVNEDYSLVTDTCLLNDTSQYVFCGDINSPASRLRLKIGKLYVGRSSVHEKSTGVKDLAWSASMVGYSHSRLLASPETIVESSQQPICSAMCGGNITSGDGHLSSPSFPNFYPSNVHCVWRISTDVPNSQLEIDFSDLSLRSGTDEVMVEGKRTCQGDYLAVYGGTSSQSDLLKLLCRSTSSFRTKSLHGSIRVEFYSGHERNDAGTGFSARWVSNKWSEAQTQCGVHPGDLPISSNDGKAPSRAPWQIAITYRSQHVCNGALITKLFVVSAANCVGKFLTFGESSVIMAVNFSSQMDLIEKKQNGKFHQVRKIWVHSEYDDTTLENDVAIVMSQNEFELDVIVQPICLPKASVGRIQLPGSADCWAVQWSRDMFYQVAAEWEFTHYNKMEVLEEAECRRRTRASREWGERTTCAVRLNDDRIAASNTKSVDADQDSILQCRWNGNWYLVGMQSFVFYDVIETFVYTSIVDYDAWIHEQIINAFYNLRSEAS</sequence>
<feature type="disulfide bond" evidence="6">
    <location>
        <begin position="3671"/>
        <end position="3698"/>
    </location>
</feature>
<evidence type="ECO:0000256" key="6">
    <source>
        <dbReference type="PROSITE-ProRule" id="PRU00302"/>
    </source>
</evidence>
<evidence type="ECO:0000256" key="3">
    <source>
        <dbReference type="ARBA" id="ARBA00022737"/>
    </source>
</evidence>
<feature type="disulfide bond" evidence="6">
    <location>
        <begin position="3419"/>
        <end position="3446"/>
    </location>
</feature>
<comment type="caution">
    <text evidence="6">Lacks conserved residue(s) required for the propagation of feature annotation.</text>
</comment>
<dbReference type="PROSITE" id="PS01180">
    <property type="entry name" value="CUB"/>
    <property type="match status" value="1"/>
</dbReference>
<feature type="disulfide bond" evidence="6">
    <location>
        <begin position="2657"/>
        <end position="2684"/>
    </location>
</feature>
<feature type="domain" description="Sushi" evidence="11">
    <location>
        <begin position="377"/>
        <end position="440"/>
    </location>
</feature>
<keyword evidence="8" id="KW-0472">Membrane</keyword>
<dbReference type="InterPro" id="IPR000859">
    <property type="entry name" value="CUB_dom"/>
</dbReference>
<evidence type="ECO:0000259" key="9">
    <source>
        <dbReference type="PROSITE" id="PS01180"/>
    </source>
</evidence>
<dbReference type="InterPro" id="IPR035976">
    <property type="entry name" value="Sushi/SCR/CCP_sf"/>
</dbReference>
<dbReference type="InterPro" id="IPR050350">
    <property type="entry name" value="Compl-Cell_Adhes-Reg"/>
</dbReference>